<evidence type="ECO:0008006" key="4">
    <source>
        <dbReference type="Google" id="ProtNLM"/>
    </source>
</evidence>
<sequence>MKKISIYIMAIGLLFGCTDDLKNATDFTSVENPNLSESSIVGQPNSSLIWLAGLEREMALTLNEILILSELGSDNYVNTQTFFSQFLDNLEIRIDDPDMRDTQFRIARIRVAAQFGLNQVGPGDSEYTSATEAEYNFFEGMSYLYAGMYFSALPQEELGVPVSSADNLASAIASFETAIALNPQPEYWLALARANYYLGNQTEAVTAAQNAIALDNDFLRSAQYDQLNGPVNLFENALYQRGTFDDLQPLPTLDFLDPKYSFLTPDRDQSVHYLKAEEAYLILAESNLANSNLLAAQNNLQDLLSLIDTREVRNIDDSIEQRPDPSSVFDDRPSSPSVVVNGRAGLVLDRQSGNIDVPTVSGTSLTSADVTAMTLGDAALELLYRTRQEVFIAEGLRFADMGVKLVIHENEILQNPNVSEGDLGTVAVIPSFIDAVKNDLDAINFVPGSNTATTVINLTEILVANKNSDQVLPFH</sequence>
<accession>A0A4Q7PIC2</accession>
<dbReference type="PROSITE" id="PS51257">
    <property type="entry name" value="PROKAR_LIPOPROTEIN"/>
    <property type="match status" value="1"/>
</dbReference>
<reference evidence="2 3" key="1">
    <citation type="submission" date="2019-02" db="EMBL/GenBank/DDBJ databases">
        <title>Genomic Encyclopedia of Type Strains, Phase IV (KMG-IV): sequencing the most valuable type-strain genomes for metagenomic binning, comparative biology and taxonomic classification.</title>
        <authorList>
            <person name="Goeker M."/>
        </authorList>
    </citation>
    <scope>NUCLEOTIDE SEQUENCE [LARGE SCALE GENOMIC DNA]</scope>
    <source>
        <strain evidence="2 3">DSM 17196</strain>
    </source>
</reference>
<dbReference type="OrthoDB" id="1490855at2"/>
<evidence type="ECO:0000256" key="1">
    <source>
        <dbReference type="SAM" id="MobiDB-lite"/>
    </source>
</evidence>
<gene>
    <name evidence="2" type="ORF">EV197_1600</name>
</gene>
<dbReference type="EMBL" id="SGXE01000001">
    <property type="protein sequence ID" value="RZT00364.1"/>
    <property type="molecule type" value="Genomic_DNA"/>
</dbReference>
<protein>
    <recommendedName>
        <fullName evidence="4">Tetratricopeptide repeat protein</fullName>
    </recommendedName>
</protein>
<dbReference type="RefSeq" id="WP_130286142.1">
    <property type="nucleotide sequence ID" value="NZ_SGXE01000001.1"/>
</dbReference>
<feature type="compositionally biased region" description="Basic and acidic residues" evidence="1">
    <location>
        <begin position="316"/>
        <end position="333"/>
    </location>
</feature>
<dbReference type="SUPFAM" id="SSF48452">
    <property type="entry name" value="TPR-like"/>
    <property type="match status" value="2"/>
</dbReference>
<dbReference type="Proteomes" id="UP000292262">
    <property type="component" value="Unassembled WGS sequence"/>
</dbReference>
<dbReference type="AlphaFoldDB" id="A0A4Q7PIC2"/>
<dbReference type="Gene3D" id="1.25.40.10">
    <property type="entry name" value="Tetratricopeptide repeat domain"/>
    <property type="match status" value="1"/>
</dbReference>
<feature type="region of interest" description="Disordered" evidence="1">
    <location>
        <begin position="316"/>
        <end position="336"/>
    </location>
</feature>
<proteinExistence type="predicted"/>
<dbReference type="InterPro" id="IPR011990">
    <property type="entry name" value="TPR-like_helical_dom_sf"/>
</dbReference>
<evidence type="ECO:0000313" key="3">
    <source>
        <dbReference type="Proteomes" id="UP000292262"/>
    </source>
</evidence>
<keyword evidence="3" id="KW-1185">Reference proteome</keyword>
<evidence type="ECO:0000313" key="2">
    <source>
        <dbReference type="EMBL" id="RZT00364.1"/>
    </source>
</evidence>
<comment type="caution">
    <text evidence="2">The sequence shown here is derived from an EMBL/GenBank/DDBJ whole genome shotgun (WGS) entry which is preliminary data.</text>
</comment>
<organism evidence="2 3">
    <name type="scientific">Aquimarina brevivitae</name>
    <dbReference type="NCBI Taxonomy" id="323412"/>
    <lineage>
        <taxon>Bacteria</taxon>
        <taxon>Pseudomonadati</taxon>
        <taxon>Bacteroidota</taxon>
        <taxon>Flavobacteriia</taxon>
        <taxon>Flavobacteriales</taxon>
        <taxon>Flavobacteriaceae</taxon>
        <taxon>Aquimarina</taxon>
    </lineage>
</organism>
<name>A0A4Q7PIC2_9FLAO</name>